<feature type="region of interest" description="Disordered" evidence="1">
    <location>
        <begin position="646"/>
        <end position="681"/>
    </location>
</feature>
<accession>B9SGF5</accession>
<dbReference type="FunCoup" id="B9SGF5">
    <property type="interactions" value="796"/>
</dbReference>
<gene>
    <name evidence="2" type="ORF">RCOM_0745050</name>
</gene>
<feature type="region of interest" description="Disordered" evidence="1">
    <location>
        <begin position="450"/>
        <end position="469"/>
    </location>
</feature>
<feature type="compositionally biased region" description="Low complexity" evidence="1">
    <location>
        <begin position="41"/>
        <end position="54"/>
    </location>
</feature>
<feature type="compositionally biased region" description="Basic and acidic residues" evidence="1">
    <location>
        <begin position="1180"/>
        <end position="1191"/>
    </location>
</feature>
<protein>
    <submittedName>
        <fullName evidence="2">Uncharacterized protein</fullName>
    </submittedName>
</protein>
<dbReference type="eggNOG" id="ENOG502QS0K">
    <property type="taxonomic scope" value="Eukaryota"/>
</dbReference>
<dbReference type="Proteomes" id="UP000008311">
    <property type="component" value="Unassembled WGS sequence"/>
</dbReference>
<reference evidence="3" key="1">
    <citation type="journal article" date="2010" name="Nat. Biotechnol.">
        <title>Draft genome sequence of the oilseed species Ricinus communis.</title>
        <authorList>
            <person name="Chan A.P."/>
            <person name="Crabtree J."/>
            <person name="Zhao Q."/>
            <person name="Lorenzi H."/>
            <person name="Orvis J."/>
            <person name="Puiu D."/>
            <person name="Melake-Berhan A."/>
            <person name="Jones K.M."/>
            <person name="Redman J."/>
            <person name="Chen G."/>
            <person name="Cahoon E.B."/>
            <person name="Gedil M."/>
            <person name="Stanke M."/>
            <person name="Haas B.J."/>
            <person name="Wortman J.R."/>
            <person name="Fraser-Liggett C.M."/>
            <person name="Ravel J."/>
            <person name="Rabinowicz P.D."/>
        </authorList>
    </citation>
    <scope>NUCLEOTIDE SEQUENCE [LARGE SCALE GENOMIC DNA]</scope>
    <source>
        <strain evidence="3">cv. Hale</strain>
    </source>
</reference>
<feature type="region of interest" description="Disordered" evidence="1">
    <location>
        <begin position="1373"/>
        <end position="1393"/>
    </location>
</feature>
<feature type="compositionally biased region" description="Polar residues" evidence="1">
    <location>
        <begin position="75"/>
        <end position="84"/>
    </location>
</feature>
<dbReference type="PANTHER" id="PTHR34536:SF4">
    <property type="entry name" value="BTZ DOMAIN-CONTAINING PROTEIN"/>
    <property type="match status" value="1"/>
</dbReference>
<feature type="compositionally biased region" description="Basic and acidic residues" evidence="1">
    <location>
        <begin position="1351"/>
        <end position="1367"/>
    </location>
</feature>
<feature type="compositionally biased region" description="Basic and acidic residues" evidence="1">
    <location>
        <begin position="223"/>
        <end position="236"/>
    </location>
</feature>
<feature type="region of interest" description="Disordered" evidence="1">
    <location>
        <begin position="1421"/>
        <end position="1443"/>
    </location>
</feature>
<feature type="compositionally biased region" description="Polar residues" evidence="1">
    <location>
        <begin position="450"/>
        <end position="464"/>
    </location>
</feature>
<feature type="region of interest" description="Disordered" evidence="1">
    <location>
        <begin position="151"/>
        <end position="210"/>
    </location>
</feature>
<feature type="compositionally biased region" description="Basic and acidic residues" evidence="1">
    <location>
        <begin position="783"/>
        <end position="797"/>
    </location>
</feature>
<feature type="compositionally biased region" description="Basic and acidic residues" evidence="1">
    <location>
        <begin position="568"/>
        <end position="585"/>
    </location>
</feature>
<evidence type="ECO:0000313" key="2">
    <source>
        <dbReference type="EMBL" id="EEF37321.1"/>
    </source>
</evidence>
<feature type="compositionally biased region" description="Low complexity" evidence="1">
    <location>
        <begin position="1227"/>
        <end position="1237"/>
    </location>
</feature>
<feature type="region of interest" description="Disordered" evidence="1">
    <location>
        <begin position="732"/>
        <end position="825"/>
    </location>
</feature>
<feature type="region of interest" description="Disordered" evidence="1">
    <location>
        <begin position="561"/>
        <end position="585"/>
    </location>
</feature>
<evidence type="ECO:0000256" key="1">
    <source>
        <dbReference type="SAM" id="MobiDB-lite"/>
    </source>
</evidence>
<feature type="compositionally biased region" description="Basic and acidic residues" evidence="1">
    <location>
        <begin position="120"/>
        <end position="131"/>
    </location>
</feature>
<evidence type="ECO:0000313" key="3">
    <source>
        <dbReference type="Proteomes" id="UP000008311"/>
    </source>
</evidence>
<feature type="region of interest" description="Disordered" evidence="1">
    <location>
        <begin position="33"/>
        <end position="131"/>
    </location>
</feature>
<feature type="region of interest" description="Disordered" evidence="1">
    <location>
        <begin position="1"/>
        <end position="21"/>
    </location>
</feature>
<feature type="compositionally biased region" description="Low complexity" evidence="1">
    <location>
        <begin position="650"/>
        <end position="661"/>
    </location>
</feature>
<feature type="compositionally biased region" description="Polar residues" evidence="1">
    <location>
        <begin position="185"/>
        <end position="197"/>
    </location>
</feature>
<organism evidence="2 3">
    <name type="scientific">Ricinus communis</name>
    <name type="common">Castor bean</name>
    <dbReference type="NCBI Taxonomy" id="3988"/>
    <lineage>
        <taxon>Eukaryota</taxon>
        <taxon>Viridiplantae</taxon>
        <taxon>Streptophyta</taxon>
        <taxon>Embryophyta</taxon>
        <taxon>Tracheophyta</taxon>
        <taxon>Spermatophyta</taxon>
        <taxon>Magnoliopsida</taxon>
        <taxon>eudicotyledons</taxon>
        <taxon>Gunneridae</taxon>
        <taxon>Pentapetalae</taxon>
        <taxon>rosids</taxon>
        <taxon>fabids</taxon>
        <taxon>Malpighiales</taxon>
        <taxon>Euphorbiaceae</taxon>
        <taxon>Acalyphoideae</taxon>
        <taxon>Acalypheae</taxon>
        <taxon>Ricinus</taxon>
    </lineage>
</organism>
<feature type="region of interest" description="Disordered" evidence="1">
    <location>
        <begin position="1132"/>
        <end position="1152"/>
    </location>
</feature>
<feature type="compositionally biased region" description="Basic and acidic residues" evidence="1">
    <location>
        <begin position="1292"/>
        <end position="1305"/>
    </location>
</feature>
<feature type="compositionally biased region" description="Basic and acidic residues" evidence="1">
    <location>
        <begin position="732"/>
        <end position="753"/>
    </location>
</feature>
<dbReference type="InParanoid" id="B9SGF5"/>
<proteinExistence type="predicted"/>
<feature type="region of interest" description="Disordered" evidence="1">
    <location>
        <begin position="1348"/>
        <end position="1367"/>
    </location>
</feature>
<feature type="compositionally biased region" description="Acidic residues" evidence="1">
    <location>
        <begin position="759"/>
        <end position="771"/>
    </location>
</feature>
<keyword evidence="3" id="KW-1185">Reference proteome</keyword>
<sequence>MPVSGKQETAVKSLGGQSGLNIAGVPVKKRRFIWPASPTPEEQQQSLLQNSENNSLEKQEHGSPSPESELAAGSSCLSDANKNIYQEENKRNSDNIVSSNSNHELRFRVEEPSQSQESDSLAKLDDDEKLSTAEKSANILVKSAKTELNLAPSRSANILTGVKPLGGVPMKKRRFFRPSSPPPEDQSSLHVGKSSLQKAHGNLSKESALSDAGVAVGSVLSEDDKISLPEDDKRSSDNTVQSNAVDYSRVKIEEARHITQSNAKVEKLMAVEKSVNIMVKSTETELNVAPNKSPSVHVSRKILNQQVEGRCKQISSVSGNPELSLGLKEPQLSAFEDQCNDASSWNQGNVEPVSLNLSLSNSERNSQLELDDVQSNTDSSKIFADRSNWDLNTTMDTWEASVGEEAAGQVTAGGSKKVGVTHDIKPLMSTGMVGASIASEKQLFKESESRTSFARASSQSVETSNSEDRLHLRLSPSFLSFNSQTSSSSSANLDSTSAVPNISLSRGLLSGGKTVNPRIVKSEPFDESHRPDSIGAKANSMVPLDFRAVSVKSELLEKVAQEAPSAGKSRDAKSMKSEPFHEGNPEKLKNMYGTSHQSNKQVLLGHDSRGLSTCSTNEHVIQGQDTGVQPTFSTGEQVVQGHNTIKNPTSSIGSSLNGNLSDYSGHRGDEGVHLSNEAPEESCESAEQVAAEMGSLPACQSCDENKCSGTVDAAVSEKKSVDNSDQCKLKFKDAVPPDAHRNGDGTVSDDEKINLSGDMLEEDSYGSEYESDGNSVPMDIEEDGRGQDDYEDGEVREPQLNAKVEGSICEKREDISQGDSDDTKVNSTELRADFHSSSSHAEGKDTNVEEPVETVKAALKDIDAIHDRNTTDADKDVSREESSAVDIVVSRADKRKLVKTIRRKPLDLATNKDKALGTEQSTNQAACATQGTILAATQGTILAATQGTDENVKTNGGEKNESALPKMETLINGDNAPKDANSGGNQSRIINLSIASNMSSFGKTRSISSKPLSLRSGRERLDVPLEGDRLHPRGRDEAYNDGSQKFTRERYQESRNSRWNFIHGRGRLASRIDSLRNDRDSERDCIPRHKYATAVAGSDTEFVNYNMGSDGVFAGGVRGGRKLVDDDTPIFRHFSSRRRSPGRRDGPASRGLQMVRRVPRSIDEDNSEVVGLRHTEKIMRGFPDDGEEHSYSHTQPPYEGLDGPFVQGTRSFSVQRRGLPQMHSKSPIRSRSPGPWSSRRRSPDGFVGPPELPHRRSPLYRMERMRSPDNPGFPADRVGRRHSSPSYLSRPNDLREMDPSRDHGHPRSIISNRSPTGRGGLLRGSRRFGIGDPRERPENEEFFAGPVHSGRFHELGGDGNEERRRFGERRAPVRSFRPPFNGTDGENFNFNTEDGPRSFRFYPEVDPDFHERPNLREREFDRRIKNRPGNAPRRPRSIEEQEGNYRHGGQMAELVVVIPAEYRNSRALFCMWFSTKLVIPVKSILYILWRSSNFSKHPQLFVLIIVLSKPEQLILLG</sequence>
<name>B9SGF5_RICCO</name>
<feature type="region of interest" description="Disordered" evidence="1">
    <location>
        <begin position="1180"/>
        <end position="1338"/>
    </location>
</feature>
<dbReference type="EMBL" id="EQ973952">
    <property type="protein sequence ID" value="EEF37321.1"/>
    <property type="molecule type" value="Genomic_DNA"/>
</dbReference>
<dbReference type="PANTHER" id="PTHR34536">
    <property type="entry name" value="DENTIN SIALOPHOSPHOPROTEIN-LIKE PROTEIN"/>
    <property type="match status" value="1"/>
</dbReference>
<feature type="region of interest" description="Disordered" evidence="1">
    <location>
        <begin position="223"/>
        <end position="242"/>
    </location>
</feature>